<reference evidence="5 6" key="1">
    <citation type="submission" date="2006-02" db="EMBL/GenBank/DDBJ databases">
        <authorList>
            <person name="Moran M.A."/>
            <person name="Kjelleberg S."/>
            <person name="Egan S."/>
            <person name="Saunders N."/>
            <person name="Thomas T."/>
            <person name="Ferriera S."/>
            <person name="Johnson J."/>
            <person name="Kravitz S."/>
            <person name="Halpern A."/>
            <person name="Remington K."/>
            <person name="Beeson K."/>
            <person name="Tran B."/>
            <person name="Rogers Y.-H."/>
            <person name="Friedman R."/>
            <person name="Venter J.C."/>
        </authorList>
    </citation>
    <scope>NUCLEOTIDE SEQUENCE [LARGE SCALE GENOMIC DNA]</scope>
    <source>
        <strain evidence="5 6">D2</strain>
    </source>
</reference>
<evidence type="ECO:0000256" key="2">
    <source>
        <dbReference type="ARBA" id="ARBA00022801"/>
    </source>
</evidence>
<dbReference type="CDD" id="cd04678">
    <property type="entry name" value="NUDIX_MTH2_Nudt15"/>
    <property type="match status" value="1"/>
</dbReference>
<dbReference type="SUPFAM" id="SSF55811">
    <property type="entry name" value="Nudix"/>
    <property type="match status" value="1"/>
</dbReference>
<dbReference type="InterPro" id="IPR015797">
    <property type="entry name" value="NUDIX_hydrolase-like_dom_sf"/>
</dbReference>
<dbReference type="eggNOG" id="COG1051">
    <property type="taxonomic scope" value="Bacteria"/>
</dbReference>
<dbReference type="Pfam" id="PF00293">
    <property type="entry name" value="NUDIX"/>
    <property type="match status" value="1"/>
</dbReference>
<comment type="caution">
    <text evidence="5">The sequence shown here is derived from an EMBL/GenBank/DDBJ whole genome shotgun (WGS) entry which is preliminary data.</text>
</comment>
<feature type="domain" description="Nudix hydrolase" evidence="4">
    <location>
        <begin position="2"/>
        <end position="135"/>
    </location>
</feature>
<dbReference type="PROSITE" id="PS00893">
    <property type="entry name" value="NUDIX_BOX"/>
    <property type="match status" value="1"/>
</dbReference>
<dbReference type="OrthoDB" id="9787476at2"/>
<name>A4C5C8_9GAMM</name>
<dbReference type="PANTHER" id="PTHR16099:SF5">
    <property type="entry name" value="NUCLEOTIDE TRIPHOSPHATE DIPHOSPHATASE NUDT15"/>
    <property type="match status" value="1"/>
</dbReference>
<dbReference type="InterPro" id="IPR020084">
    <property type="entry name" value="NUDIX_hydrolase_CS"/>
</dbReference>
<dbReference type="InterPro" id="IPR000086">
    <property type="entry name" value="NUDIX_hydrolase_dom"/>
</dbReference>
<protein>
    <submittedName>
        <fullName evidence="5">MutT/nudix family protein</fullName>
    </submittedName>
</protein>
<accession>A4C5C8</accession>
<dbReference type="EMBL" id="AAOH01000001">
    <property type="protein sequence ID" value="EAR30760.1"/>
    <property type="molecule type" value="Genomic_DNA"/>
</dbReference>
<dbReference type="AlphaFoldDB" id="A4C5C8"/>
<dbReference type="InterPro" id="IPR020476">
    <property type="entry name" value="Nudix_hydrolase"/>
</dbReference>
<evidence type="ECO:0000313" key="6">
    <source>
        <dbReference type="Proteomes" id="UP000006201"/>
    </source>
</evidence>
<dbReference type="RefSeq" id="WP_009837058.1">
    <property type="nucleotide sequence ID" value="NZ_AAOH01000001.1"/>
</dbReference>
<dbReference type="Proteomes" id="UP000006201">
    <property type="component" value="Unassembled WGS sequence"/>
</dbReference>
<dbReference type="FunFam" id="3.90.79.10:FF:000060">
    <property type="entry name" value="Nudix hydrolase 1"/>
    <property type="match status" value="1"/>
</dbReference>
<dbReference type="PANTHER" id="PTHR16099">
    <property type="entry name" value="8-OXO-DGTP DIPHOSPHATES NUDT15"/>
    <property type="match status" value="1"/>
</dbReference>
<sequence>MKHVVRVGIAVIIKRGNRILLGERLGAHGAHTWATPGGHLEFGESIEQCAKREVFEETGLVVSALQKLGFTNDIFVKDGKHYVTLFMLAECEEGEAQVLEPNKCVQWQWFAQNTLPEPLFLSLANFLAEQPDLVFSDVE</sequence>
<dbReference type="PROSITE" id="PS51462">
    <property type="entry name" value="NUDIX"/>
    <property type="match status" value="1"/>
</dbReference>
<evidence type="ECO:0000256" key="1">
    <source>
        <dbReference type="ARBA" id="ARBA00001946"/>
    </source>
</evidence>
<gene>
    <name evidence="5" type="ORF">PTD2_04286</name>
</gene>
<keyword evidence="2 3" id="KW-0378">Hydrolase</keyword>
<dbReference type="HOGENOM" id="CLU_037162_9_2_6"/>
<dbReference type="GO" id="GO:0016787">
    <property type="term" value="F:hydrolase activity"/>
    <property type="evidence" value="ECO:0007669"/>
    <property type="project" value="UniProtKB-KW"/>
</dbReference>
<evidence type="ECO:0000256" key="3">
    <source>
        <dbReference type="RuleBase" id="RU003476"/>
    </source>
</evidence>
<organism evidence="5 6">
    <name type="scientific">Pseudoalteromonas tunicata D2</name>
    <dbReference type="NCBI Taxonomy" id="87626"/>
    <lineage>
        <taxon>Bacteria</taxon>
        <taxon>Pseudomonadati</taxon>
        <taxon>Pseudomonadota</taxon>
        <taxon>Gammaproteobacteria</taxon>
        <taxon>Alteromonadales</taxon>
        <taxon>Pseudoalteromonadaceae</taxon>
        <taxon>Pseudoalteromonas</taxon>
    </lineage>
</organism>
<evidence type="ECO:0000313" key="5">
    <source>
        <dbReference type="EMBL" id="EAR30760.1"/>
    </source>
</evidence>
<proteinExistence type="inferred from homology"/>
<comment type="cofactor">
    <cofactor evidence="1">
        <name>Mg(2+)</name>
        <dbReference type="ChEBI" id="CHEBI:18420"/>
    </cofactor>
</comment>
<dbReference type="PRINTS" id="PR00502">
    <property type="entry name" value="NUDIXFAMILY"/>
</dbReference>
<evidence type="ECO:0000259" key="4">
    <source>
        <dbReference type="PROSITE" id="PS51462"/>
    </source>
</evidence>
<dbReference type="STRING" id="87626.PTD2_04286"/>
<dbReference type="Gene3D" id="3.90.79.10">
    <property type="entry name" value="Nucleoside Triphosphate Pyrophosphohydrolase"/>
    <property type="match status" value="1"/>
</dbReference>
<keyword evidence="6" id="KW-1185">Reference proteome</keyword>
<comment type="similarity">
    <text evidence="3">Belongs to the Nudix hydrolase family.</text>
</comment>